<dbReference type="OrthoDB" id="10055808at2759"/>
<evidence type="ECO:0000256" key="4">
    <source>
        <dbReference type="ARBA" id="ARBA00011819"/>
    </source>
</evidence>
<evidence type="ECO:0000256" key="1">
    <source>
        <dbReference type="ARBA" id="ARBA00002838"/>
    </source>
</evidence>
<keyword evidence="11" id="KW-1133">Transmembrane helix</keyword>
<keyword evidence="13" id="KW-1015">Disulfide bond</keyword>
<keyword evidence="12" id="KW-0472">Membrane</keyword>
<dbReference type="AlphaFoldDB" id="A0A7R9LR42"/>
<accession>A0A7R9LR42</accession>
<keyword evidence="8 15" id="KW-0732">Signal</keyword>
<keyword evidence="9" id="KW-0256">Endoplasmic reticulum</keyword>
<dbReference type="PANTHER" id="PTHR12731:SF1">
    <property type="entry name" value="TRANSLOCON-ASSOCIATED PROTEIN SUBUNIT DELTA"/>
    <property type="match status" value="1"/>
</dbReference>
<evidence type="ECO:0000256" key="13">
    <source>
        <dbReference type="ARBA" id="ARBA00023157"/>
    </source>
</evidence>
<proteinExistence type="inferred from homology"/>
<dbReference type="PANTHER" id="PTHR12731">
    <property type="entry name" value="TRANSLOCON-ASSOCIATED PROTEIN, DELTA SUBUNIT"/>
    <property type="match status" value="1"/>
</dbReference>
<evidence type="ECO:0000256" key="6">
    <source>
        <dbReference type="ARBA" id="ARBA00022499"/>
    </source>
</evidence>
<evidence type="ECO:0000256" key="3">
    <source>
        <dbReference type="ARBA" id="ARBA00009294"/>
    </source>
</evidence>
<evidence type="ECO:0000256" key="12">
    <source>
        <dbReference type="ARBA" id="ARBA00023136"/>
    </source>
</evidence>
<feature type="chain" id="PRO_5035592290" description="Translocon-associated protein subunit delta" evidence="15">
    <location>
        <begin position="22"/>
        <end position="170"/>
    </location>
</feature>
<dbReference type="InterPro" id="IPR008855">
    <property type="entry name" value="TRAP-delta"/>
</dbReference>
<keyword evidence="17" id="KW-1185">Reference proteome</keyword>
<protein>
    <recommendedName>
        <fullName evidence="5">Translocon-associated protein subunit delta</fullName>
    </recommendedName>
    <alternativeName>
        <fullName evidence="14">Signal sequence receptor subunit delta</fullName>
    </alternativeName>
</protein>
<keyword evidence="6" id="KW-1017">Isopeptide bond</keyword>
<feature type="signal peptide" evidence="15">
    <location>
        <begin position="1"/>
        <end position="21"/>
    </location>
</feature>
<comment type="function">
    <text evidence="1">TRAP proteins are part of a complex whose function is to bind calcium to the ER membrane and thereby regulate the retention of ER resident proteins.</text>
</comment>
<dbReference type="Pfam" id="PF05404">
    <property type="entry name" value="TRAP-delta"/>
    <property type="match status" value="1"/>
</dbReference>
<evidence type="ECO:0000256" key="10">
    <source>
        <dbReference type="ARBA" id="ARBA00022843"/>
    </source>
</evidence>
<evidence type="ECO:0000256" key="8">
    <source>
        <dbReference type="ARBA" id="ARBA00022729"/>
    </source>
</evidence>
<dbReference type="EMBL" id="OC917155">
    <property type="protein sequence ID" value="CAD7646322.1"/>
    <property type="molecule type" value="Genomic_DNA"/>
</dbReference>
<evidence type="ECO:0000256" key="2">
    <source>
        <dbReference type="ARBA" id="ARBA00004115"/>
    </source>
</evidence>
<evidence type="ECO:0000256" key="14">
    <source>
        <dbReference type="ARBA" id="ARBA00031791"/>
    </source>
</evidence>
<gene>
    <name evidence="16" type="ORF">ONB1V03_LOCUS5670</name>
</gene>
<keyword evidence="10" id="KW-0832">Ubl conjugation</keyword>
<evidence type="ECO:0000256" key="15">
    <source>
        <dbReference type="SAM" id="SignalP"/>
    </source>
</evidence>
<comment type="subunit">
    <text evidence="4">Heterotetramer of TRAP-alpha, TRAP-beta, TRAP-delta and TRAP-gamma.</text>
</comment>
<name>A0A7R9LR42_9ACAR</name>
<keyword evidence="7" id="KW-0812">Transmembrane</keyword>
<evidence type="ECO:0000256" key="7">
    <source>
        <dbReference type="ARBA" id="ARBA00022692"/>
    </source>
</evidence>
<sequence>MSLQTITCVAVLAAVVQLIAGDCKVTSKTYSTTDGLVIAKVAHIIQFSAQCDNKPKGLSLYADLNGQTLPALRSDDGPNGQSLYQISWTVDLEKASSGYHSIPIYDEEGFAALRRGQRAGDSSASKALFTIELSHSSPYKGPVIQTELVATIAALGLWWTAYRAKSRLTS</sequence>
<evidence type="ECO:0000256" key="11">
    <source>
        <dbReference type="ARBA" id="ARBA00022989"/>
    </source>
</evidence>
<dbReference type="Proteomes" id="UP000728032">
    <property type="component" value="Unassembled WGS sequence"/>
</dbReference>
<organism evidence="16">
    <name type="scientific">Oppiella nova</name>
    <dbReference type="NCBI Taxonomy" id="334625"/>
    <lineage>
        <taxon>Eukaryota</taxon>
        <taxon>Metazoa</taxon>
        <taxon>Ecdysozoa</taxon>
        <taxon>Arthropoda</taxon>
        <taxon>Chelicerata</taxon>
        <taxon>Arachnida</taxon>
        <taxon>Acari</taxon>
        <taxon>Acariformes</taxon>
        <taxon>Sarcoptiformes</taxon>
        <taxon>Oribatida</taxon>
        <taxon>Brachypylina</taxon>
        <taxon>Oppioidea</taxon>
        <taxon>Oppiidae</taxon>
        <taxon>Oppiella</taxon>
    </lineage>
</organism>
<evidence type="ECO:0000313" key="17">
    <source>
        <dbReference type="Proteomes" id="UP000728032"/>
    </source>
</evidence>
<dbReference type="GO" id="GO:0005789">
    <property type="term" value="C:endoplasmic reticulum membrane"/>
    <property type="evidence" value="ECO:0007669"/>
    <property type="project" value="UniProtKB-SubCell"/>
</dbReference>
<evidence type="ECO:0000256" key="5">
    <source>
        <dbReference type="ARBA" id="ARBA00014387"/>
    </source>
</evidence>
<dbReference type="EMBL" id="CAJPVJ010002330">
    <property type="protein sequence ID" value="CAG2166143.1"/>
    <property type="molecule type" value="Genomic_DNA"/>
</dbReference>
<comment type="subcellular location">
    <subcellularLocation>
        <location evidence="2">Endoplasmic reticulum membrane</location>
        <topology evidence="2">Single-pass type I membrane protein</topology>
    </subcellularLocation>
</comment>
<evidence type="ECO:0000256" key="9">
    <source>
        <dbReference type="ARBA" id="ARBA00022824"/>
    </source>
</evidence>
<reference evidence="16" key="1">
    <citation type="submission" date="2020-11" db="EMBL/GenBank/DDBJ databases">
        <authorList>
            <person name="Tran Van P."/>
        </authorList>
    </citation>
    <scope>NUCLEOTIDE SEQUENCE</scope>
</reference>
<comment type="similarity">
    <text evidence="3">Belongs to the TRAP-delta family.</text>
</comment>
<evidence type="ECO:0000313" key="16">
    <source>
        <dbReference type="EMBL" id="CAD7646322.1"/>
    </source>
</evidence>